<reference evidence="1 2" key="1">
    <citation type="journal article" date="2022" name="bioRxiv">
        <title>Genomics of Preaxostyla Flagellates Illuminates Evolutionary Transitions and the Path Towards Mitochondrial Loss.</title>
        <authorList>
            <person name="Novak L.V.F."/>
            <person name="Treitli S.C."/>
            <person name="Pyrih J."/>
            <person name="Halakuc P."/>
            <person name="Pipaliya S.V."/>
            <person name="Vacek V."/>
            <person name="Brzon O."/>
            <person name="Soukal P."/>
            <person name="Eme L."/>
            <person name="Dacks J.B."/>
            <person name="Karnkowska A."/>
            <person name="Elias M."/>
            <person name="Hampl V."/>
        </authorList>
    </citation>
    <scope>NUCLEOTIDE SEQUENCE [LARGE SCALE GENOMIC DNA]</scope>
    <source>
        <strain evidence="1">NAU3</strain>
        <tissue evidence="1">Gut</tissue>
    </source>
</reference>
<sequence length="150" mass="16243">MIVSLDVFAGSALFVAKCGVRRRGKSLLGHPLVGDSELESFKDDVVLTDQTLGDTDLRIWCALLNSILSCLTQFMKQPPIAPDSPATKTTPQFILFTQTMFDDFVLSIGNAQSTLADWAKKMSADCAESIATLHPTLQLTPSSSSPLHLD</sequence>
<dbReference type="EMBL" id="JARBJD010000014">
    <property type="protein sequence ID" value="KAK2961874.1"/>
    <property type="molecule type" value="Genomic_DNA"/>
</dbReference>
<evidence type="ECO:0000313" key="1">
    <source>
        <dbReference type="EMBL" id="KAK2961874.1"/>
    </source>
</evidence>
<organism evidence="1 2">
    <name type="scientific">Blattamonas nauphoetae</name>
    <dbReference type="NCBI Taxonomy" id="2049346"/>
    <lineage>
        <taxon>Eukaryota</taxon>
        <taxon>Metamonada</taxon>
        <taxon>Preaxostyla</taxon>
        <taxon>Oxymonadida</taxon>
        <taxon>Blattamonas</taxon>
    </lineage>
</organism>
<evidence type="ECO:0000313" key="2">
    <source>
        <dbReference type="Proteomes" id="UP001281761"/>
    </source>
</evidence>
<gene>
    <name evidence="1" type="ORF">BLNAU_3311</name>
</gene>
<proteinExistence type="predicted"/>
<comment type="caution">
    <text evidence="1">The sequence shown here is derived from an EMBL/GenBank/DDBJ whole genome shotgun (WGS) entry which is preliminary data.</text>
</comment>
<keyword evidence="2" id="KW-1185">Reference proteome</keyword>
<name>A0ABQ9YDN2_9EUKA</name>
<accession>A0ABQ9YDN2</accession>
<protein>
    <submittedName>
        <fullName evidence="1">Uncharacterized protein</fullName>
    </submittedName>
</protein>
<dbReference type="Proteomes" id="UP001281761">
    <property type="component" value="Unassembled WGS sequence"/>
</dbReference>